<proteinExistence type="predicted"/>
<dbReference type="HOGENOM" id="CLU_073855_0_0_0"/>
<evidence type="ECO:0000313" key="1">
    <source>
        <dbReference type="EMBL" id="BAM02421.1"/>
    </source>
</evidence>
<dbReference type="EMBL" id="AP012338">
    <property type="protein sequence ID" value="BAM02421.1"/>
    <property type="molecule type" value="Genomic_DNA"/>
</dbReference>
<accession>I0IAY3</accession>
<gene>
    <name evidence="1" type="ordered locus">PSMK_02620</name>
</gene>
<sequence length="279" mass="30364">MHPAARALAYAGRHAGRLRRLATARLPPLTANDRAVERLRDRHAGETAFLLGNGPSLAAADLTAIAGRLSFASNKIHLIYPHTPWRPTYFHVADVEVARQHGAALLAANPGAVPLLADCCQRFLPGVDAVWLKQLPRPLTDPARRRGYFSTDLRVGVYGGSTVLHDQLQAAYFMGVRRVVLLGVDFRFHTPRKHADAVATLHGRQLIGGGERNHFSADYRPAGEAWTFPRLDRQAAAFTAARRAFEAAGGEVLNASRRTDLGVLERVDLAQALGPARDG</sequence>
<dbReference type="RefSeq" id="WP_014435641.1">
    <property type="nucleotide sequence ID" value="NC_017080.1"/>
</dbReference>
<keyword evidence="2" id="KW-1185">Reference proteome</keyword>
<dbReference type="KEGG" id="phm:PSMK_02620"/>
<evidence type="ECO:0008006" key="3">
    <source>
        <dbReference type="Google" id="ProtNLM"/>
    </source>
</evidence>
<dbReference type="AlphaFoldDB" id="I0IAY3"/>
<dbReference type="eggNOG" id="COG2604">
    <property type="taxonomic scope" value="Bacteria"/>
</dbReference>
<organism evidence="1 2">
    <name type="scientific">Phycisphaera mikurensis (strain NBRC 102666 / KCTC 22515 / FYK2301M01)</name>
    <dbReference type="NCBI Taxonomy" id="1142394"/>
    <lineage>
        <taxon>Bacteria</taxon>
        <taxon>Pseudomonadati</taxon>
        <taxon>Planctomycetota</taxon>
        <taxon>Phycisphaerae</taxon>
        <taxon>Phycisphaerales</taxon>
        <taxon>Phycisphaeraceae</taxon>
        <taxon>Phycisphaera</taxon>
    </lineage>
</organism>
<dbReference type="Proteomes" id="UP000007881">
    <property type="component" value="Chromosome"/>
</dbReference>
<evidence type="ECO:0000313" key="2">
    <source>
        <dbReference type="Proteomes" id="UP000007881"/>
    </source>
</evidence>
<protein>
    <recommendedName>
        <fullName evidence="3">DUF115 domain-containing protein</fullName>
    </recommendedName>
</protein>
<name>I0IAY3_PHYMF</name>
<dbReference type="STRING" id="1142394.PSMK_02620"/>
<dbReference type="OrthoDB" id="344900at2"/>
<reference evidence="1 2" key="1">
    <citation type="submission" date="2012-02" db="EMBL/GenBank/DDBJ databases">
        <title>Complete genome sequence of Phycisphaera mikurensis NBRC 102666.</title>
        <authorList>
            <person name="Ankai A."/>
            <person name="Hosoyama A."/>
            <person name="Terui Y."/>
            <person name="Sekine M."/>
            <person name="Fukai R."/>
            <person name="Kato Y."/>
            <person name="Nakamura S."/>
            <person name="Yamada-Narita S."/>
            <person name="Kawakoshi A."/>
            <person name="Fukunaga Y."/>
            <person name="Yamazaki S."/>
            <person name="Fujita N."/>
        </authorList>
    </citation>
    <scope>NUCLEOTIDE SEQUENCE [LARGE SCALE GENOMIC DNA]</scope>
    <source>
        <strain evidence="2">NBRC 102666 / KCTC 22515 / FYK2301M01</strain>
    </source>
</reference>